<protein>
    <submittedName>
        <fullName evidence="1">A0A073K6Z9 (Uncharacterized protein)</fullName>
    </submittedName>
</protein>
<dbReference type="Proteomes" id="UP000242164">
    <property type="component" value="Unassembled WGS sequence"/>
</dbReference>
<accession>A0AAX2CMA0</accession>
<evidence type="ECO:0000313" key="1">
    <source>
        <dbReference type="EMBL" id="SCM03864.1"/>
    </source>
</evidence>
<organism evidence="1 2">
    <name type="scientific">Bacillus cytotoxicus</name>
    <dbReference type="NCBI Taxonomy" id="580165"/>
    <lineage>
        <taxon>Bacteria</taxon>
        <taxon>Bacillati</taxon>
        <taxon>Bacillota</taxon>
        <taxon>Bacilli</taxon>
        <taxon>Bacillales</taxon>
        <taxon>Bacillaceae</taxon>
        <taxon>Bacillus</taxon>
        <taxon>Bacillus cereus group</taxon>
    </lineage>
</organism>
<dbReference type="RefSeq" id="WP_041810091.1">
    <property type="nucleotide sequence ID" value="NZ_CP024096.1"/>
</dbReference>
<gene>
    <name evidence="1" type="ORF">BCB44BAC_03899</name>
</gene>
<dbReference type="AlphaFoldDB" id="A0AAX2CMA0"/>
<comment type="caution">
    <text evidence="1">The sequence shown here is derived from an EMBL/GenBank/DDBJ whole genome shotgun (WGS) entry which is preliminary data.</text>
</comment>
<dbReference type="EMBL" id="FMIK01000051">
    <property type="protein sequence ID" value="SCM03864.1"/>
    <property type="molecule type" value="Genomic_DNA"/>
</dbReference>
<sequence length="108" mass="12737">MKKRWTNFAFLSTSNTIILDGEMTLSHLFDQSDDETSSTFTMRWCKWGEHCNLEEGTPNQEQRIIFTNPIKAWIVQYQKCNVKNHLKKTEPRQFSSDTPILELHESNN</sequence>
<name>A0AAX2CMA0_9BACI</name>
<dbReference type="GeneID" id="33898710"/>
<reference evidence="1 2" key="1">
    <citation type="submission" date="2016-08" db="EMBL/GenBank/DDBJ databases">
        <authorList>
            <person name="Loux V."/>
            <person name="Rue O."/>
        </authorList>
    </citation>
    <scope>NUCLEOTIDE SEQUENCE [LARGE SCALE GENOMIC DNA]</scope>
    <source>
        <strain evidence="1 2">AFSSA_08CEB44bac</strain>
    </source>
</reference>
<evidence type="ECO:0000313" key="2">
    <source>
        <dbReference type="Proteomes" id="UP000242164"/>
    </source>
</evidence>
<proteinExistence type="predicted"/>